<keyword evidence="2" id="KW-0677">Repeat</keyword>
<feature type="compositionally biased region" description="Low complexity" evidence="6">
    <location>
        <begin position="749"/>
        <end position="765"/>
    </location>
</feature>
<dbReference type="PROSITE" id="PS50023">
    <property type="entry name" value="LIM_DOMAIN_2"/>
    <property type="match status" value="2"/>
</dbReference>
<feature type="compositionally biased region" description="Low complexity" evidence="6">
    <location>
        <begin position="314"/>
        <end position="346"/>
    </location>
</feature>
<dbReference type="InterPro" id="IPR001781">
    <property type="entry name" value="Znf_LIM"/>
</dbReference>
<organism evidence="8 9">
    <name type="scientific">Aspergillus glaucus CBS 516.65</name>
    <dbReference type="NCBI Taxonomy" id="1160497"/>
    <lineage>
        <taxon>Eukaryota</taxon>
        <taxon>Fungi</taxon>
        <taxon>Dikarya</taxon>
        <taxon>Ascomycota</taxon>
        <taxon>Pezizomycotina</taxon>
        <taxon>Eurotiomycetes</taxon>
        <taxon>Eurotiomycetidae</taxon>
        <taxon>Eurotiales</taxon>
        <taxon>Aspergillaceae</taxon>
        <taxon>Aspergillus</taxon>
        <taxon>Aspergillus subgen. Aspergillus</taxon>
    </lineage>
</organism>
<feature type="domain" description="LIM zinc-binding" evidence="7">
    <location>
        <begin position="624"/>
        <end position="690"/>
    </location>
</feature>
<feature type="compositionally biased region" description="Low complexity" evidence="6">
    <location>
        <begin position="414"/>
        <end position="443"/>
    </location>
</feature>
<keyword evidence="3 5" id="KW-0862">Zinc</keyword>
<dbReference type="FunFam" id="2.10.110.10:FF:000119">
    <property type="entry name" value="LIM domain protein"/>
    <property type="match status" value="1"/>
</dbReference>
<reference evidence="9" key="1">
    <citation type="journal article" date="2017" name="Genome Biol.">
        <title>Comparative genomics reveals high biological diversity and specific adaptations in the industrially and medically important fungal genus Aspergillus.</title>
        <authorList>
            <person name="de Vries R.P."/>
            <person name="Riley R."/>
            <person name="Wiebenga A."/>
            <person name="Aguilar-Osorio G."/>
            <person name="Amillis S."/>
            <person name="Uchima C.A."/>
            <person name="Anderluh G."/>
            <person name="Asadollahi M."/>
            <person name="Askin M."/>
            <person name="Barry K."/>
            <person name="Battaglia E."/>
            <person name="Bayram O."/>
            <person name="Benocci T."/>
            <person name="Braus-Stromeyer S.A."/>
            <person name="Caldana C."/>
            <person name="Canovas D."/>
            <person name="Cerqueira G.C."/>
            <person name="Chen F."/>
            <person name="Chen W."/>
            <person name="Choi C."/>
            <person name="Clum A."/>
            <person name="Dos Santos R.A."/>
            <person name="Damasio A.R."/>
            <person name="Diallinas G."/>
            <person name="Emri T."/>
            <person name="Fekete E."/>
            <person name="Flipphi M."/>
            <person name="Freyberg S."/>
            <person name="Gallo A."/>
            <person name="Gournas C."/>
            <person name="Habgood R."/>
            <person name="Hainaut M."/>
            <person name="Harispe M.L."/>
            <person name="Henrissat B."/>
            <person name="Hilden K.S."/>
            <person name="Hope R."/>
            <person name="Hossain A."/>
            <person name="Karabika E."/>
            <person name="Karaffa L."/>
            <person name="Karanyi Z."/>
            <person name="Krasevec N."/>
            <person name="Kuo A."/>
            <person name="Kusch H."/>
            <person name="LaButti K."/>
            <person name="Lagendijk E.L."/>
            <person name="Lapidus A."/>
            <person name="Levasseur A."/>
            <person name="Lindquist E."/>
            <person name="Lipzen A."/>
            <person name="Logrieco A.F."/>
            <person name="MacCabe A."/>
            <person name="Maekelae M.R."/>
            <person name="Malavazi I."/>
            <person name="Melin P."/>
            <person name="Meyer V."/>
            <person name="Mielnichuk N."/>
            <person name="Miskei M."/>
            <person name="Molnar A.P."/>
            <person name="Mule G."/>
            <person name="Ngan C.Y."/>
            <person name="Orejas M."/>
            <person name="Orosz E."/>
            <person name="Ouedraogo J.P."/>
            <person name="Overkamp K.M."/>
            <person name="Park H.-S."/>
            <person name="Perrone G."/>
            <person name="Piumi F."/>
            <person name="Punt P.J."/>
            <person name="Ram A.F."/>
            <person name="Ramon A."/>
            <person name="Rauscher S."/>
            <person name="Record E."/>
            <person name="Riano-Pachon D.M."/>
            <person name="Robert V."/>
            <person name="Roehrig J."/>
            <person name="Ruller R."/>
            <person name="Salamov A."/>
            <person name="Salih N.S."/>
            <person name="Samson R.A."/>
            <person name="Sandor E."/>
            <person name="Sanguinetti M."/>
            <person name="Schuetze T."/>
            <person name="Sepcic K."/>
            <person name="Shelest E."/>
            <person name="Sherlock G."/>
            <person name="Sophianopoulou V."/>
            <person name="Squina F.M."/>
            <person name="Sun H."/>
            <person name="Susca A."/>
            <person name="Todd R.B."/>
            <person name="Tsang A."/>
            <person name="Unkles S.E."/>
            <person name="van de Wiele N."/>
            <person name="van Rossen-Uffink D."/>
            <person name="Oliveira J.V."/>
            <person name="Vesth T.C."/>
            <person name="Visser J."/>
            <person name="Yu J.-H."/>
            <person name="Zhou M."/>
            <person name="Andersen M.R."/>
            <person name="Archer D.B."/>
            <person name="Baker S.E."/>
            <person name="Benoit I."/>
            <person name="Brakhage A.A."/>
            <person name="Braus G.H."/>
            <person name="Fischer R."/>
            <person name="Frisvad J.C."/>
            <person name="Goldman G.H."/>
            <person name="Houbraken J."/>
            <person name="Oakley B."/>
            <person name="Pocsi I."/>
            <person name="Scazzocchio C."/>
            <person name="Seiboth B."/>
            <person name="vanKuyk P.A."/>
            <person name="Wortman J."/>
            <person name="Dyer P.S."/>
            <person name="Grigoriev I.V."/>
        </authorList>
    </citation>
    <scope>NUCLEOTIDE SEQUENCE [LARGE SCALE GENOMIC DNA]</scope>
    <source>
        <strain evidence="9">CBS 516.65</strain>
    </source>
</reference>
<feature type="compositionally biased region" description="Basic and acidic residues" evidence="6">
    <location>
        <begin position="277"/>
        <end position="287"/>
    </location>
</feature>
<feature type="compositionally biased region" description="Basic and acidic residues" evidence="6">
    <location>
        <begin position="298"/>
        <end position="310"/>
    </location>
</feature>
<dbReference type="OrthoDB" id="1112565at2759"/>
<feature type="compositionally biased region" description="Pro residues" evidence="6">
    <location>
        <begin position="707"/>
        <end position="748"/>
    </location>
</feature>
<feature type="compositionally biased region" description="Basic and acidic residues" evidence="6">
    <location>
        <begin position="199"/>
        <end position="208"/>
    </location>
</feature>
<accession>A0A1L9V4V9</accession>
<feature type="compositionally biased region" description="Pro residues" evidence="6">
    <location>
        <begin position="38"/>
        <end position="54"/>
    </location>
</feature>
<evidence type="ECO:0000256" key="2">
    <source>
        <dbReference type="ARBA" id="ARBA00022737"/>
    </source>
</evidence>
<dbReference type="SMART" id="SM00132">
    <property type="entry name" value="LIM"/>
    <property type="match status" value="2"/>
</dbReference>
<dbReference type="Pfam" id="PF00412">
    <property type="entry name" value="LIM"/>
    <property type="match status" value="2"/>
</dbReference>
<dbReference type="PANTHER" id="PTHR24207:SF2">
    <property type="entry name" value="ZYX102 PROTEIN"/>
    <property type="match status" value="1"/>
</dbReference>
<dbReference type="Gene3D" id="2.10.110.10">
    <property type="entry name" value="Cysteine Rich Protein"/>
    <property type="match status" value="2"/>
</dbReference>
<evidence type="ECO:0000256" key="6">
    <source>
        <dbReference type="SAM" id="MobiDB-lite"/>
    </source>
</evidence>
<feature type="region of interest" description="Disordered" evidence="6">
    <location>
        <begin position="685"/>
        <end position="786"/>
    </location>
</feature>
<feature type="domain" description="LIM zinc-binding" evidence="7">
    <location>
        <begin position="560"/>
        <end position="623"/>
    </location>
</feature>
<feature type="compositionally biased region" description="Low complexity" evidence="6">
    <location>
        <begin position="257"/>
        <end position="268"/>
    </location>
</feature>
<dbReference type="PANTHER" id="PTHR24207">
    <property type="entry name" value="ZYX102 PROTEIN"/>
    <property type="match status" value="1"/>
</dbReference>
<evidence type="ECO:0000313" key="8">
    <source>
        <dbReference type="EMBL" id="OJJ78957.1"/>
    </source>
</evidence>
<dbReference type="AlphaFoldDB" id="A0A1L9V4V9"/>
<dbReference type="CDD" id="cd08368">
    <property type="entry name" value="LIM"/>
    <property type="match status" value="1"/>
</dbReference>
<dbReference type="SUPFAM" id="SSF57716">
    <property type="entry name" value="Glucocorticoid receptor-like (DNA-binding domain)"/>
    <property type="match status" value="1"/>
</dbReference>
<feature type="compositionally biased region" description="Polar residues" evidence="6">
    <location>
        <begin position="507"/>
        <end position="538"/>
    </location>
</feature>
<evidence type="ECO:0000259" key="7">
    <source>
        <dbReference type="PROSITE" id="PS50023"/>
    </source>
</evidence>
<protein>
    <recommendedName>
        <fullName evidence="7">LIM zinc-binding domain-containing protein</fullName>
    </recommendedName>
</protein>
<keyword evidence="4 5" id="KW-0440">LIM domain</keyword>
<dbReference type="STRING" id="1160497.A0A1L9V4V9"/>
<dbReference type="EMBL" id="KV878924">
    <property type="protein sequence ID" value="OJJ78957.1"/>
    <property type="molecule type" value="Genomic_DNA"/>
</dbReference>
<evidence type="ECO:0000256" key="5">
    <source>
        <dbReference type="PROSITE-ProRule" id="PRU00125"/>
    </source>
</evidence>
<feature type="compositionally biased region" description="Polar residues" evidence="6">
    <location>
        <begin position="225"/>
        <end position="234"/>
    </location>
</feature>
<name>A0A1L9V4V9_ASPGL</name>
<keyword evidence="9" id="KW-1185">Reference proteome</keyword>
<keyword evidence="1 5" id="KW-0479">Metal-binding</keyword>
<dbReference type="VEuPathDB" id="FungiDB:ASPGLDRAFT_1083419"/>
<dbReference type="Proteomes" id="UP000184300">
    <property type="component" value="Unassembled WGS sequence"/>
</dbReference>
<evidence type="ECO:0000256" key="3">
    <source>
        <dbReference type="ARBA" id="ARBA00022833"/>
    </source>
</evidence>
<evidence type="ECO:0000256" key="1">
    <source>
        <dbReference type="ARBA" id="ARBA00022723"/>
    </source>
</evidence>
<dbReference type="GO" id="GO:0046872">
    <property type="term" value="F:metal ion binding"/>
    <property type="evidence" value="ECO:0007669"/>
    <property type="project" value="UniProtKB-KW"/>
</dbReference>
<evidence type="ECO:0000256" key="4">
    <source>
        <dbReference type="ARBA" id="ARBA00023038"/>
    </source>
</evidence>
<dbReference type="GeneID" id="34455803"/>
<dbReference type="FunFam" id="2.10.110.10:FF:000105">
    <property type="entry name" value="Similar to LIM domain-containing protein"/>
    <property type="match status" value="1"/>
</dbReference>
<evidence type="ECO:0000313" key="9">
    <source>
        <dbReference type="Proteomes" id="UP000184300"/>
    </source>
</evidence>
<dbReference type="CDD" id="cd09397">
    <property type="entry name" value="LIM1_UF1"/>
    <property type="match status" value="1"/>
</dbReference>
<gene>
    <name evidence="8" type="ORF">ASPGLDRAFT_1083419</name>
</gene>
<dbReference type="GO" id="GO:0030695">
    <property type="term" value="F:GTPase regulator activity"/>
    <property type="evidence" value="ECO:0007669"/>
    <property type="project" value="UniProtKB-ARBA"/>
</dbReference>
<dbReference type="RefSeq" id="XP_022395655.1">
    <property type="nucleotide sequence ID" value="XM_022539542.1"/>
</dbReference>
<feature type="region of interest" description="Disordered" evidence="6">
    <location>
        <begin position="30"/>
        <end position="559"/>
    </location>
</feature>
<sequence length="786" mass="85094">MAVVDAGVLPTIKCSNCGIGVDISAMGDHVCHDQGSSPTPPAPPPKSDPTPPPGYSWEKPLPRIDPLMANRPFLQATGSNDDDTSNSNQSPPYGIQRSNTIPIPSEPPSPDWGKGIPAFPLPRSMSNRRPGALANMQPLGSAPPISIPHSPYGDMDQGPMSARPAPIDRERSLPPPPPLPKDEDFADDIADDVAPLPDFFHRRGDSLDSRSSYGTASIKYDNGSKRSTMMSSRRPSFGSIARDPQAFFDDGLSRSAPLETLTENPTPTHQGFGEEDTTYHNEQHDSSYSRFDFGISEKSNREAAIHRPSDSEQLDLSSFHSHSDSRSGQPYSQRSPSQSSHSPAPSVDRFRDSREPFTAQYHGARQPSGSNHYLHPNNLSIDEGNRRKNSDASEGGNSVSNFARALGLDDAGHSTESSTVSSEFSPSESRSGTSLSSLPSETSLSRRKASEASRLGPVVEENQNHYDQPSPRSPFPMLEDASQSGSPLEPPKLSNFLQPPDSPTDPALSQGSLSLVTDQQSPRSENSVESPSDEQSPVSPAKERPEAIALAPPRAPRSKGRCRGCGEAIFGKSVSSADGRLTGRYHRDCFACCYCHIPFQTADFYVLQNKPYCAQHYHELNGSLCSTCNAGIEGQYLETDERMGRGPSDRRKFHPDCLTCRTCNVNLKGEYFEWNGQVYCERDSRRAAASVPPPRFRRPTMPSSPLSRPPDPYGPPGPMGPGPGPMGRPPFPPGPGRRPPPPMGPPMGPDMLGPPGAFGPAYGPAYGPPPGAKRFPERRTTRLMMI</sequence>
<proteinExistence type="predicted"/>